<keyword evidence="7" id="KW-0472">Membrane</keyword>
<dbReference type="InterPro" id="IPR001810">
    <property type="entry name" value="F-box_dom"/>
</dbReference>
<evidence type="ECO:0000313" key="13">
    <source>
        <dbReference type="Proteomes" id="UP000008141"/>
    </source>
</evidence>
<keyword evidence="6" id="KW-1133">Transmembrane helix</keyword>
<dbReference type="PANTHER" id="PTHR48052:SF38">
    <property type="entry name" value="PROTEIN KINASE DOMAIN-CONTAINING PROTEIN"/>
    <property type="match status" value="1"/>
</dbReference>
<dbReference type="GeneID" id="17350413"/>
<dbReference type="GO" id="GO:0005886">
    <property type="term" value="C:plasma membrane"/>
    <property type="evidence" value="ECO:0007669"/>
    <property type="project" value="UniProtKB-SubCell"/>
</dbReference>
<reference evidence="12 13" key="1">
    <citation type="journal article" date="2010" name="Plant Cell">
        <title>The Chlorella variabilis NC64A genome reveals adaptation to photosymbiosis, coevolution with viruses, and cryptic sex.</title>
        <authorList>
            <person name="Blanc G."/>
            <person name="Duncan G."/>
            <person name="Agarkova I."/>
            <person name="Borodovsky M."/>
            <person name="Gurnon J."/>
            <person name="Kuo A."/>
            <person name="Lindquist E."/>
            <person name="Lucas S."/>
            <person name="Pangilinan J."/>
            <person name="Polle J."/>
            <person name="Salamov A."/>
            <person name="Terry A."/>
            <person name="Yamada T."/>
            <person name="Dunigan D.D."/>
            <person name="Grigoriev I.V."/>
            <person name="Claverie J.M."/>
            <person name="Van Etten J.L."/>
        </authorList>
    </citation>
    <scope>NUCLEOTIDE SEQUENCE [LARGE SCALE GENOMIC DNA]</scope>
    <source>
        <strain evidence="12 13">NC64A</strain>
    </source>
</reference>
<evidence type="ECO:0000256" key="10">
    <source>
        <dbReference type="ARBA" id="ARBA00037847"/>
    </source>
</evidence>
<dbReference type="InterPro" id="IPR036047">
    <property type="entry name" value="F-box-like_dom_sf"/>
</dbReference>
<evidence type="ECO:0000256" key="8">
    <source>
        <dbReference type="ARBA" id="ARBA00023170"/>
    </source>
</evidence>
<dbReference type="GO" id="GO:0005930">
    <property type="term" value="C:axoneme"/>
    <property type="evidence" value="ECO:0007669"/>
    <property type="project" value="UniProtKB-SubCell"/>
</dbReference>
<dbReference type="Gene3D" id="1.20.1280.50">
    <property type="match status" value="1"/>
</dbReference>
<gene>
    <name evidence="12" type="ORF">CHLNCDRAFT_141648</name>
</gene>
<keyword evidence="9" id="KW-0325">Glycoprotein</keyword>
<evidence type="ECO:0000256" key="9">
    <source>
        <dbReference type="ARBA" id="ARBA00023180"/>
    </source>
</evidence>
<protein>
    <recommendedName>
        <fullName evidence="11">F-box domain-containing protein</fullName>
    </recommendedName>
</protein>
<dbReference type="InParanoid" id="E1ZT88"/>
<dbReference type="InterPro" id="IPR032675">
    <property type="entry name" value="LRR_dom_sf"/>
</dbReference>
<dbReference type="Proteomes" id="UP000008141">
    <property type="component" value="Unassembled WGS sequence"/>
</dbReference>
<keyword evidence="5" id="KW-0732">Signal</keyword>
<dbReference type="SUPFAM" id="SSF52058">
    <property type="entry name" value="L domain-like"/>
    <property type="match status" value="1"/>
</dbReference>
<dbReference type="KEGG" id="cvr:CHLNCDRAFT_141648"/>
<evidence type="ECO:0000256" key="7">
    <source>
        <dbReference type="ARBA" id="ARBA00023136"/>
    </source>
</evidence>
<evidence type="ECO:0000256" key="2">
    <source>
        <dbReference type="ARBA" id="ARBA00004430"/>
    </source>
</evidence>
<evidence type="ECO:0000256" key="1">
    <source>
        <dbReference type="ARBA" id="ARBA00004236"/>
    </source>
</evidence>
<organism evidence="13">
    <name type="scientific">Chlorella variabilis</name>
    <name type="common">Green alga</name>
    <dbReference type="NCBI Taxonomy" id="554065"/>
    <lineage>
        <taxon>Eukaryota</taxon>
        <taxon>Viridiplantae</taxon>
        <taxon>Chlorophyta</taxon>
        <taxon>core chlorophytes</taxon>
        <taxon>Trebouxiophyceae</taxon>
        <taxon>Chlorellales</taxon>
        <taxon>Chlorellaceae</taxon>
        <taxon>Chlorella clade</taxon>
        <taxon>Chlorella</taxon>
    </lineage>
</organism>
<dbReference type="PANTHER" id="PTHR48052">
    <property type="entry name" value="UNNAMED PRODUCT"/>
    <property type="match status" value="1"/>
</dbReference>
<dbReference type="AlphaFoldDB" id="E1ZT88"/>
<evidence type="ECO:0000259" key="11">
    <source>
        <dbReference type="Pfam" id="PF00646"/>
    </source>
</evidence>
<evidence type="ECO:0000256" key="6">
    <source>
        <dbReference type="ARBA" id="ARBA00022989"/>
    </source>
</evidence>
<comment type="subcellular location">
    <subcellularLocation>
        <location evidence="1">Cell membrane</location>
    </subcellularLocation>
    <subcellularLocation>
        <location evidence="2">Cytoplasm</location>
        <location evidence="2">Cytoskeleton</location>
        <location evidence="2">Cilium axoneme</location>
    </subcellularLocation>
    <subcellularLocation>
        <location evidence="10">Endomembrane system</location>
        <topology evidence="10">Single-pass membrane protein</topology>
    </subcellularLocation>
</comment>
<dbReference type="OrthoDB" id="2018313at2759"/>
<proteinExistence type="predicted"/>
<keyword evidence="3" id="KW-1003">Cell membrane</keyword>
<dbReference type="Pfam" id="PF00646">
    <property type="entry name" value="F-box"/>
    <property type="match status" value="1"/>
</dbReference>
<feature type="domain" description="F-box" evidence="11">
    <location>
        <begin position="19"/>
        <end position="58"/>
    </location>
</feature>
<dbReference type="GO" id="GO:0012505">
    <property type="term" value="C:endomembrane system"/>
    <property type="evidence" value="ECO:0007669"/>
    <property type="project" value="UniProtKB-SubCell"/>
</dbReference>
<keyword evidence="8" id="KW-0675">Receptor</keyword>
<keyword evidence="13" id="KW-1185">Reference proteome</keyword>
<dbReference type="Gene3D" id="3.80.10.10">
    <property type="entry name" value="Ribonuclease Inhibitor"/>
    <property type="match status" value="1"/>
</dbReference>
<sequence length="447" mass="49122">MAPSARAQGREPAAITIGSLGDDLLAKCLSSFGQADLLSRAAIVCRRWRSVSTRPELLREVVFDVAEGATLPAAQSLLRWLQRHGQAVRSLVLDLGIRGRLSAVEEMEFVCLLDGCVNVCASSLERLTLNLYTDSYTIGAWVATAHRLKELNLDTQGMTAWVTLAGLISMRRLHLDALRWQLGTAVALPPSLTCLMISNHKADEMPTQVAALSNLHSLRLFGGNYSAAGMASLTRLTSLQHAEFSSCQLPGSLSELTGLLQVLDISHPYGEAAAVAASLHAALQQLTQLTGLRLYGLPAAAVAPPSLAALSRLQWLYLEEWDEPQEQPARPELPLGPWQRSLRHLATTFAVAQRSLPFLTGAQRLQRISFLEPPEPQPEAEEQWHAFWRWAAQHAPLQCVGFGESEVVQSALMEATLELKERRPELLLDTRVSRFSVCDDMLSCWDL</sequence>
<evidence type="ECO:0000256" key="4">
    <source>
        <dbReference type="ARBA" id="ARBA00022692"/>
    </source>
</evidence>
<evidence type="ECO:0000256" key="5">
    <source>
        <dbReference type="ARBA" id="ARBA00022729"/>
    </source>
</evidence>
<evidence type="ECO:0000256" key="3">
    <source>
        <dbReference type="ARBA" id="ARBA00022475"/>
    </source>
</evidence>
<keyword evidence="4" id="KW-0812">Transmembrane</keyword>
<accession>E1ZT88</accession>
<dbReference type="EMBL" id="GL433870">
    <property type="protein sequence ID" value="EFN50958.1"/>
    <property type="molecule type" value="Genomic_DNA"/>
</dbReference>
<name>E1ZT88_CHLVA</name>
<dbReference type="SUPFAM" id="SSF81383">
    <property type="entry name" value="F-box domain"/>
    <property type="match status" value="1"/>
</dbReference>
<dbReference type="RefSeq" id="XP_005843060.1">
    <property type="nucleotide sequence ID" value="XM_005842998.1"/>
</dbReference>
<evidence type="ECO:0000313" key="12">
    <source>
        <dbReference type="EMBL" id="EFN50958.1"/>
    </source>
</evidence>